<dbReference type="InterPro" id="IPR039556">
    <property type="entry name" value="ICL/PEPM"/>
</dbReference>
<gene>
    <name evidence="2" type="ORF">CXR23_03795</name>
</gene>
<name>A0A3Q9NPU8_BREAU</name>
<sequence>MGNRCPHRGLNLSPADTCLPRLDGTTHPPRRVAGRCHLRTIPRPGMDRPPSQLSRTHTHTDRSGRTRLDSHHRGDTAMTSTTTDPHRTFHSLHIPGNPFILPCAWDVASARLFAEASHPAVGTTSLGVAAGIGAADEDRETLRAMADLLENIRRSLPDALLTCDFEDGYGDDPATVVETLRGAFAGEGADLRIDGINIEDSARGRLVEPSALVGKVSAIKEGFPDLFVNARIDTYWTGQDSLGDTLERMRRYVDAGADGIFVPGDLDLAVVKPIVDASPLPVNVLASPRYSRGQFAEVGVARISTGSLLYRAAISAAAQSLSGLREDRPAQTANVLTYRTVSQLGD</sequence>
<keyword evidence="2" id="KW-0670">Pyruvate</keyword>
<feature type="compositionally biased region" description="Basic and acidic residues" evidence="1">
    <location>
        <begin position="58"/>
        <end position="75"/>
    </location>
</feature>
<proteinExistence type="predicted"/>
<dbReference type="SUPFAM" id="SSF51621">
    <property type="entry name" value="Phosphoenolpyruvate/pyruvate domain"/>
    <property type="match status" value="1"/>
</dbReference>
<feature type="region of interest" description="Disordered" evidence="1">
    <location>
        <begin position="1"/>
        <end position="86"/>
    </location>
</feature>
<reference evidence="2 3" key="2">
    <citation type="submission" date="2019-01" db="EMBL/GenBank/DDBJ databases">
        <title>Comparative genomic analysis of Brevibacterium aurantiacum sheds light on its evolution and its adaptation to smear-ripened cheeses.</title>
        <authorList>
            <person name="Moineau S."/>
        </authorList>
    </citation>
    <scope>NUCLEOTIDE SEQUENCE [LARGE SCALE GENOMIC DNA]</scope>
    <source>
        <strain evidence="2 3">SMQ-1417</strain>
    </source>
</reference>
<dbReference type="CDD" id="cd00377">
    <property type="entry name" value="ICL_PEPM"/>
    <property type="match status" value="1"/>
</dbReference>
<evidence type="ECO:0000313" key="3">
    <source>
        <dbReference type="Proteomes" id="UP000283000"/>
    </source>
</evidence>
<dbReference type="Proteomes" id="UP000283000">
    <property type="component" value="Chromosome"/>
</dbReference>
<dbReference type="Pfam" id="PF13714">
    <property type="entry name" value="PEP_mutase"/>
    <property type="match status" value="1"/>
</dbReference>
<dbReference type="Gene3D" id="3.20.20.60">
    <property type="entry name" value="Phosphoenolpyruvate-binding domains"/>
    <property type="match status" value="1"/>
</dbReference>
<evidence type="ECO:0000256" key="1">
    <source>
        <dbReference type="SAM" id="MobiDB-lite"/>
    </source>
</evidence>
<dbReference type="GO" id="GO:0016829">
    <property type="term" value="F:lyase activity"/>
    <property type="evidence" value="ECO:0007669"/>
    <property type="project" value="UniProtKB-KW"/>
</dbReference>
<keyword evidence="2" id="KW-0456">Lyase</keyword>
<organism evidence="2 3">
    <name type="scientific">Brevibacterium aurantiacum</name>
    <dbReference type="NCBI Taxonomy" id="273384"/>
    <lineage>
        <taxon>Bacteria</taxon>
        <taxon>Bacillati</taxon>
        <taxon>Actinomycetota</taxon>
        <taxon>Actinomycetes</taxon>
        <taxon>Micrococcales</taxon>
        <taxon>Brevibacteriaceae</taxon>
        <taxon>Brevibacterium</taxon>
    </lineage>
</organism>
<dbReference type="EMBL" id="CP025330">
    <property type="protein sequence ID" value="AZT92371.1"/>
    <property type="molecule type" value="Genomic_DNA"/>
</dbReference>
<dbReference type="InterPro" id="IPR015813">
    <property type="entry name" value="Pyrv/PenolPyrv_kinase-like_dom"/>
</dbReference>
<evidence type="ECO:0000313" key="2">
    <source>
        <dbReference type="EMBL" id="AZT92371.1"/>
    </source>
</evidence>
<feature type="compositionally biased region" description="Basic residues" evidence="1">
    <location>
        <begin position="28"/>
        <end position="40"/>
    </location>
</feature>
<accession>A0A3Q9NPU8</accession>
<reference evidence="2 3" key="1">
    <citation type="submission" date="2017-12" db="EMBL/GenBank/DDBJ databases">
        <authorList>
            <person name="Levesque S."/>
        </authorList>
    </citation>
    <scope>NUCLEOTIDE SEQUENCE [LARGE SCALE GENOMIC DNA]</scope>
    <source>
        <strain evidence="2 3">SMQ-1417</strain>
    </source>
</reference>
<dbReference type="AlphaFoldDB" id="A0A3Q9NPU8"/>
<dbReference type="InterPro" id="IPR040442">
    <property type="entry name" value="Pyrv_kinase-like_dom_sf"/>
</dbReference>
<protein>
    <submittedName>
        <fullName evidence="2">Isocitrate lyase/phosphoenolpyruvate mutase family protein</fullName>
    </submittedName>
</protein>
<dbReference type="PANTHER" id="PTHR42905:SF16">
    <property type="entry name" value="CARBOXYPHOSPHONOENOLPYRUVATE PHOSPHONOMUTASE-LIKE PROTEIN (AFU_ORTHOLOGUE AFUA_5G07230)"/>
    <property type="match status" value="1"/>
</dbReference>
<dbReference type="PANTHER" id="PTHR42905">
    <property type="entry name" value="PHOSPHOENOLPYRUVATE CARBOXYLASE"/>
    <property type="match status" value="1"/>
</dbReference>